<dbReference type="PANTHER" id="PTHR12780">
    <property type="entry name" value="RNA POLYMERASE III DNA DIRECTED , 39KD SUBUNIT-RELATED"/>
    <property type="match status" value="1"/>
</dbReference>
<protein>
    <recommendedName>
        <fullName evidence="6">DNA-directed RNA polymerase III subunit RPC6</fullName>
        <shortName evidence="6">RNA polymerase III subunit C6</shortName>
    </recommendedName>
</protein>
<comment type="similarity">
    <text evidence="2 6">Belongs to the eukaryotic RPC34/RPC39 RNA polymerase subunit family.</text>
</comment>
<keyword evidence="3 6" id="KW-0240">DNA-directed RNA polymerase</keyword>
<reference evidence="8 9" key="1">
    <citation type="submission" date="2019-06" db="EMBL/GenBank/DDBJ databases">
        <title>A chromosomal-level reference genome of Carpinus fangiana (Coryloideae, Betulaceae).</title>
        <authorList>
            <person name="Yang X."/>
            <person name="Wang Z."/>
            <person name="Zhang L."/>
            <person name="Hao G."/>
            <person name="Liu J."/>
            <person name="Yang Y."/>
        </authorList>
    </citation>
    <scope>NUCLEOTIDE SEQUENCE [LARGE SCALE GENOMIC DNA]</scope>
    <source>
        <strain evidence="8">Cfa_2016G</strain>
        <tissue evidence="8">Leaf</tissue>
    </source>
</reference>
<evidence type="ECO:0000256" key="3">
    <source>
        <dbReference type="ARBA" id="ARBA00022478"/>
    </source>
</evidence>
<evidence type="ECO:0000313" key="9">
    <source>
        <dbReference type="Proteomes" id="UP000327013"/>
    </source>
</evidence>
<dbReference type="InterPro" id="IPR007832">
    <property type="entry name" value="RNA_pol_Rpc34"/>
</dbReference>
<dbReference type="Gene3D" id="1.10.10.10">
    <property type="entry name" value="Winged helix-like DNA-binding domain superfamily/Winged helix DNA-binding domain"/>
    <property type="match status" value="1"/>
</dbReference>
<dbReference type="SUPFAM" id="SSF46785">
    <property type="entry name" value="Winged helix' DNA-binding domain"/>
    <property type="match status" value="1"/>
</dbReference>
<dbReference type="InterPro" id="IPR036390">
    <property type="entry name" value="WH_DNA-bd_sf"/>
</dbReference>
<evidence type="ECO:0000256" key="5">
    <source>
        <dbReference type="ARBA" id="ARBA00023242"/>
    </source>
</evidence>
<sequence>MSRLQGPSSQKRKQPEPNSASGSLTEHERILYNLIKSKQNMGIWTRDMKWETKLPDYVVVKSLKSLNAKKLIKEVVNVQNKGRKHYIAAEFEPSKEITGGTWYAGGNLDTEFINFLQKHCVKIIYEQKVATLEGILDTIRRSRAFNVEFTPQQIEEIVNALVLDNEITEVESNGMGEFDSIPVGTVCYMCTSKGGRKGEPKIGAMASIPCGVCPQISLCTPDGIISPQTCVHFTKWLDF</sequence>
<dbReference type="Proteomes" id="UP000327013">
    <property type="component" value="Chromosome 1"/>
</dbReference>
<dbReference type="GO" id="GO:0005666">
    <property type="term" value="C:RNA polymerase III complex"/>
    <property type="evidence" value="ECO:0007669"/>
    <property type="project" value="UniProtKB-UniRule"/>
</dbReference>
<evidence type="ECO:0000256" key="6">
    <source>
        <dbReference type="PIRNR" id="PIRNR028763"/>
    </source>
</evidence>
<keyword evidence="4 6" id="KW-0804">Transcription</keyword>
<organism evidence="8 9">
    <name type="scientific">Carpinus fangiana</name>
    <dbReference type="NCBI Taxonomy" id="176857"/>
    <lineage>
        <taxon>Eukaryota</taxon>
        <taxon>Viridiplantae</taxon>
        <taxon>Streptophyta</taxon>
        <taxon>Embryophyta</taxon>
        <taxon>Tracheophyta</taxon>
        <taxon>Spermatophyta</taxon>
        <taxon>Magnoliopsida</taxon>
        <taxon>eudicotyledons</taxon>
        <taxon>Gunneridae</taxon>
        <taxon>Pentapetalae</taxon>
        <taxon>rosids</taxon>
        <taxon>fabids</taxon>
        <taxon>Fagales</taxon>
        <taxon>Betulaceae</taxon>
        <taxon>Carpinus</taxon>
    </lineage>
</organism>
<dbReference type="Pfam" id="PF05158">
    <property type="entry name" value="RNA_pol_Rpc34"/>
    <property type="match status" value="1"/>
</dbReference>
<evidence type="ECO:0000256" key="1">
    <source>
        <dbReference type="ARBA" id="ARBA00004123"/>
    </source>
</evidence>
<name>A0A5N6QG29_9ROSI</name>
<dbReference type="OrthoDB" id="613763at2759"/>
<proteinExistence type="inferred from homology"/>
<dbReference type="FunFam" id="1.10.10.10:FF:000116">
    <property type="entry name" value="DNA-directed RNA polymerase III subunit RPC6"/>
    <property type="match status" value="1"/>
</dbReference>
<dbReference type="AlphaFoldDB" id="A0A5N6QG29"/>
<evidence type="ECO:0000313" key="8">
    <source>
        <dbReference type="EMBL" id="KAE7997334.1"/>
    </source>
</evidence>
<comment type="subcellular location">
    <subcellularLocation>
        <location evidence="1 6">Nucleus</location>
    </subcellularLocation>
</comment>
<feature type="region of interest" description="Disordered" evidence="7">
    <location>
        <begin position="1"/>
        <end position="24"/>
    </location>
</feature>
<evidence type="ECO:0000256" key="4">
    <source>
        <dbReference type="ARBA" id="ARBA00023163"/>
    </source>
</evidence>
<dbReference type="GO" id="GO:0006383">
    <property type="term" value="P:transcription by RNA polymerase III"/>
    <property type="evidence" value="ECO:0007669"/>
    <property type="project" value="UniProtKB-UniRule"/>
</dbReference>
<comment type="function">
    <text evidence="6">DNA-dependent RNA polymerase catalyzes the transcription of DNA into RNA using the four ribonucleoside triphosphates as substrates. Specific peripheric component of RNA polymerase III which synthesizes small RNAs, such as 5S rRNA and tRNAs.</text>
</comment>
<keyword evidence="5 6" id="KW-0539">Nucleus</keyword>
<evidence type="ECO:0000256" key="2">
    <source>
        <dbReference type="ARBA" id="ARBA00011038"/>
    </source>
</evidence>
<accession>A0A5N6QG29</accession>
<gene>
    <name evidence="8" type="ORF">FH972_001979</name>
</gene>
<dbReference type="PIRSF" id="PIRSF028763">
    <property type="entry name" value="RNA_pol_Rpc34"/>
    <property type="match status" value="1"/>
</dbReference>
<dbReference type="EMBL" id="CM017321">
    <property type="protein sequence ID" value="KAE7997334.1"/>
    <property type="molecule type" value="Genomic_DNA"/>
</dbReference>
<dbReference type="GO" id="GO:0005737">
    <property type="term" value="C:cytoplasm"/>
    <property type="evidence" value="ECO:0007669"/>
    <property type="project" value="UniProtKB-ARBA"/>
</dbReference>
<dbReference type="InterPro" id="IPR016049">
    <property type="entry name" value="RNA_pol_Rpc34-like"/>
</dbReference>
<keyword evidence="9" id="KW-1185">Reference proteome</keyword>
<dbReference type="InterPro" id="IPR036388">
    <property type="entry name" value="WH-like_DNA-bd_sf"/>
</dbReference>
<evidence type="ECO:0000256" key="7">
    <source>
        <dbReference type="SAM" id="MobiDB-lite"/>
    </source>
</evidence>
<dbReference type="GO" id="GO:0005654">
    <property type="term" value="C:nucleoplasm"/>
    <property type="evidence" value="ECO:0007669"/>
    <property type="project" value="UniProtKB-ARBA"/>
</dbReference>